<keyword evidence="1" id="KW-0813">Transport</keyword>
<dbReference type="SUPFAM" id="SSF52540">
    <property type="entry name" value="P-loop containing nucleoside triphosphate hydrolases"/>
    <property type="match status" value="1"/>
</dbReference>
<feature type="domain" description="ABC transporter" evidence="3">
    <location>
        <begin position="243"/>
        <end position="339"/>
    </location>
</feature>
<dbReference type="Proteomes" id="UP000639643">
    <property type="component" value="Unassembled WGS sequence"/>
</dbReference>
<dbReference type="GO" id="GO:0005524">
    <property type="term" value="F:ATP binding"/>
    <property type="evidence" value="ECO:0007669"/>
    <property type="project" value="InterPro"/>
</dbReference>
<comment type="caution">
    <text evidence="5">The sequence shown here is derived from an EMBL/GenBank/DDBJ whole genome shotgun (WGS) entry which is preliminary data.</text>
</comment>
<name>A0A8H6KEA4_9PEZI</name>
<accession>A0A8H6KEA4</accession>
<dbReference type="InterPro" id="IPR029481">
    <property type="entry name" value="ABC_trans_N"/>
</dbReference>
<evidence type="ECO:0000256" key="2">
    <source>
        <dbReference type="SAM" id="MobiDB-lite"/>
    </source>
</evidence>
<feature type="compositionally biased region" description="Basic and acidic residues" evidence="2">
    <location>
        <begin position="118"/>
        <end position="129"/>
    </location>
</feature>
<protein>
    <submittedName>
        <fullName evidence="5">ABC multidrug transporter</fullName>
    </submittedName>
</protein>
<evidence type="ECO:0000256" key="1">
    <source>
        <dbReference type="ARBA" id="ARBA00022448"/>
    </source>
</evidence>
<dbReference type="OrthoDB" id="245989at2759"/>
<feature type="non-terminal residue" evidence="5">
    <location>
        <position position="353"/>
    </location>
</feature>
<gene>
    <name evidence="5" type="ORF">CMUS01_08051</name>
</gene>
<dbReference type="PANTHER" id="PTHR19241">
    <property type="entry name" value="ATP-BINDING CASSETTE TRANSPORTER"/>
    <property type="match status" value="1"/>
</dbReference>
<evidence type="ECO:0000259" key="3">
    <source>
        <dbReference type="Pfam" id="PF00005"/>
    </source>
</evidence>
<dbReference type="Pfam" id="PF00005">
    <property type="entry name" value="ABC_tran"/>
    <property type="match status" value="1"/>
</dbReference>
<dbReference type="InterPro" id="IPR003439">
    <property type="entry name" value="ABC_transporter-like_ATP-bd"/>
</dbReference>
<evidence type="ECO:0000313" key="5">
    <source>
        <dbReference type="EMBL" id="KAF6829735.1"/>
    </source>
</evidence>
<dbReference type="Gene3D" id="3.40.50.300">
    <property type="entry name" value="P-loop containing nucleotide triphosphate hydrolases"/>
    <property type="match status" value="1"/>
</dbReference>
<dbReference type="Pfam" id="PF14510">
    <property type="entry name" value="ABC_trans_N"/>
    <property type="match status" value="1"/>
</dbReference>
<keyword evidence="6" id="KW-1185">Reference proteome</keyword>
<evidence type="ECO:0000259" key="4">
    <source>
        <dbReference type="Pfam" id="PF14510"/>
    </source>
</evidence>
<feature type="domain" description="Pleiotropic ABC efflux transporter N-terminal" evidence="4">
    <location>
        <begin position="134"/>
        <end position="217"/>
    </location>
</feature>
<sequence length="353" mass="37953">MIPATVPISARAEVGHCQPTTPTPSDALMENAEVSEKGERETECMGTIRLRWPDNAYARLGVSAGAVRGGLVRGLRLLAADSADPLPTNTEHRSESRDVGRSTASTTDARGKNTMSSPDDKPIPDSRQDDLTDLARHLTQTSAHITDEIKAYDPDPGSHLDPHSSSFDARAWVKALVELAKMDPEAAPARFLGVAFKNLSAYGWSTGTESQPTVSNVVVGAISALARAVGAVRRGRRIDILRDFEGVVEEGELLLVLGPPGSGCSTLLKTLAGETAGFKVSEDAYLNYRGIDRKHIHSPLRGEVLYNAETDAHLPHLTVGETLTFAAQCRSVRHVPGGFSRQRADDAIRDVMM</sequence>
<dbReference type="GO" id="GO:0016887">
    <property type="term" value="F:ATP hydrolysis activity"/>
    <property type="evidence" value="ECO:0007669"/>
    <property type="project" value="InterPro"/>
</dbReference>
<feature type="compositionally biased region" description="Basic and acidic residues" evidence="2">
    <location>
        <begin position="90"/>
        <end position="100"/>
    </location>
</feature>
<dbReference type="InterPro" id="IPR027417">
    <property type="entry name" value="P-loop_NTPase"/>
</dbReference>
<dbReference type="EMBL" id="WIGM01000303">
    <property type="protein sequence ID" value="KAF6829735.1"/>
    <property type="molecule type" value="Genomic_DNA"/>
</dbReference>
<dbReference type="AlphaFoldDB" id="A0A8H6KEA4"/>
<proteinExistence type="predicted"/>
<reference evidence="5" key="1">
    <citation type="journal article" date="2020" name="Phytopathology">
        <title>Genome Sequence Resources of Colletotrichum truncatum, C. plurivorum, C. musicola, and C. sojae: Four Species Pathogenic to Soybean (Glycine max).</title>
        <authorList>
            <person name="Rogerio F."/>
            <person name="Boufleur T.R."/>
            <person name="Ciampi-Guillardi M."/>
            <person name="Sukno S.A."/>
            <person name="Thon M.R."/>
            <person name="Massola Junior N.S."/>
            <person name="Baroncelli R."/>
        </authorList>
    </citation>
    <scope>NUCLEOTIDE SEQUENCE</scope>
    <source>
        <strain evidence="5">LFN0074</strain>
    </source>
</reference>
<feature type="region of interest" description="Disordered" evidence="2">
    <location>
        <begin position="83"/>
        <end position="129"/>
    </location>
</feature>
<feature type="compositionally biased region" description="Polar residues" evidence="2">
    <location>
        <begin position="102"/>
        <end position="117"/>
    </location>
</feature>
<organism evidence="5 6">
    <name type="scientific">Colletotrichum musicola</name>
    <dbReference type="NCBI Taxonomy" id="2175873"/>
    <lineage>
        <taxon>Eukaryota</taxon>
        <taxon>Fungi</taxon>
        <taxon>Dikarya</taxon>
        <taxon>Ascomycota</taxon>
        <taxon>Pezizomycotina</taxon>
        <taxon>Sordariomycetes</taxon>
        <taxon>Hypocreomycetidae</taxon>
        <taxon>Glomerellales</taxon>
        <taxon>Glomerellaceae</taxon>
        <taxon>Colletotrichum</taxon>
        <taxon>Colletotrichum orchidearum species complex</taxon>
    </lineage>
</organism>
<evidence type="ECO:0000313" key="6">
    <source>
        <dbReference type="Proteomes" id="UP000639643"/>
    </source>
</evidence>